<evidence type="ECO:0000313" key="12">
    <source>
        <dbReference type="EMBL" id="MEJ5979161.1"/>
    </source>
</evidence>
<evidence type="ECO:0000256" key="5">
    <source>
        <dbReference type="ARBA" id="ARBA00023077"/>
    </source>
</evidence>
<dbReference type="Gene3D" id="2.40.170.20">
    <property type="entry name" value="TonB-dependent receptor, beta-barrel domain"/>
    <property type="match status" value="1"/>
</dbReference>
<keyword evidence="6 8" id="KW-0472">Membrane</keyword>
<keyword evidence="7 8" id="KW-0998">Cell outer membrane</keyword>
<protein>
    <submittedName>
        <fullName evidence="12">TonB-dependent receptor</fullName>
    </submittedName>
</protein>
<proteinExistence type="inferred from homology"/>
<evidence type="ECO:0000256" key="1">
    <source>
        <dbReference type="ARBA" id="ARBA00004571"/>
    </source>
</evidence>
<dbReference type="RefSeq" id="WP_339589094.1">
    <property type="nucleotide sequence ID" value="NZ_JBBHJZ010000005.1"/>
</dbReference>
<evidence type="ECO:0000256" key="3">
    <source>
        <dbReference type="ARBA" id="ARBA00022452"/>
    </source>
</evidence>
<feature type="domain" description="TonB-dependent receptor plug" evidence="11">
    <location>
        <begin position="18"/>
        <end position="130"/>
    </location>
</feature>
<keyword evidence="2 8" id="KW-0813">Transport</keyword>
<dbReference type="Gene3D" id="2.170.130.10">
    <property type="entry name" value="TonB-dependent receptor, plug domain"/>
    <property type="match status" value="1"/>
</dbReference>
<dbReference type="PROSITE" id="PS52016">
    <property type="entry name" value="TONB_DEPENDENT_REC_3"/>
    <property type="match status" value="1"/>
</dbReference>
<evidence type="ECO:0000256" key="4">
    <source>
        <dbReference type="ARBA" id="ARBA00022692"/>
    </source>
</evidence>
<keyword evidence="5 9" id="KW-0798">TonB box</keyword>
<dbReference type="EMBL" id="JBBHJZ010000005">
    <property type="protein sequence ID" value="MEJ5979161.1"/>
    <property type="molecule type" value="Genomic_DNA"/>
</dbReference>
<keyword evidence="3 8" id="KW-1134">Transmembrane beta strand</keyword>
<name>A0ABU8S2R2_9SPHN</name>
<dbReference type="InterPro" id="IPR012910">
    <property type="entry name" value="Plug_dom"/>
</dbReference>
<dbReference type="Pfam" id="PF00593">
    <property type="entry name" value="TonB_dep_Rec_b-barrel"/>
    <property type="match status" value="1"/>
</dbReference>
<comment type="caution">
    <text evidence="12">The sequence shown here is derived from an EMBL/GenBank/DDBJ whole genome shotgun (WGS) entry which is preliminary data.</text>
</comment>
<keyword evidence="4 8" id="KW-0812">Transmembrane</keyword>
<organism evidence="12 13">
    <name type="scientific">Novosphingobium anseongense</name>
    <dbReference type="NCBI Taxonomy" id="3133436"/>
    <lineage>
        <taxon>Bacteria</taxon>
        <taxon>Pseudomonadati</taxon>
        <taxon>Pseudomonadota</taxon>
        <taxon>Alphaproteobacteria</taxon>
        <taxon>Sphingomonadales</taxon>
        <taxon>Sphingomonadaceae</taxon>
        <taxon>Novosphingobium</taxon>
    </lineage>
</organism>
<gene>
    <name evidence="12" type="ORF">WG901_21085</name>
</gene>
<evidence type="ECO:0000256" key="2">
    <source>
        <dbReference type="ARBA" id="ARBA00022448"/>
    </source>
</evidence>
<comment type="subcellular location">
    <subcellularLocation>
        <location evidence="1 8">Cell outer membrane</location>
        <topology evidence="1 8">Multi-pass membrane protein</topology>
    </subcellularLocation>
</comment>
<accession>A0ABU8S2R2</accession>
<dbReference type="Pfam" id="PF07715">
    <property type="entry name" value="Plug"/>
    <property type="match status" value="1"/>
</dbReference>
<dbReference type="InterPro" id="IPR000531">
    <property type="entry name" value="Beta-barrel_TonB"/>
</dbReference>
<dbReference type="PANTHER" id="PTHR47234:SF1">
    <property type="entry name" value="TONB-DEPENDENT RECEPTOR"/>
    <property type="match status" value="1"/>
</dbReference>
<reference evidence="12 13" key="1">
    <citation type="submission" date="2024-03" db="EMBL/GenBank/DDBJ databases">
        <authorList>
            <person name="Jo J.-H."/>
        </authorList>
    </citation>
    <scope>NUCLEOTIDE SEQUENCE [LARGE SCALE GENOMIC DNA]</scope>
    <source>
        <strain evidence="12 13">PS1R-30</strain>
    </source>
</reference>
<dbReference type="InterPro" id="IPR039426">
    <property type="entry name" value="TonB-dep_rcpt-like"/>
</dbReference>
<evidence type="ECO:0000259" key="11">
    <source>
        <dbReference type="Pfam" id="PF07715"/>
    </source>
</evidence>
<feature type="domain" description="TonB-dependent receptor-like beta-barrel" evidence="10">
    <location>
        <begin position="337"/>
        <end position="862"/>
    </location>
</feature>
<dbReference type="InterPro" id="IPR036942">
    <property type="entry name" value="Beta-barrel_TonB_sf"/>
</dbReference>
<evidence type="ECO:0000256" key="8">
    <source>
        <dbReference type="PROSITE-ProRule" id="PRU01360"/>
    </source>
</evidence>
<evidence type="ECO:0000256" key="9">
    <source>
        <dbReference type="RuleBase" id="RU003357"/>
    </source>
</evidence>
<evidence type="ECO:0000313" key="13">
    <source>
        <dbReference type="Proteomes" id="UP001361239"/>
    </source>
</evidence>
<dbReference type="Proteomes" id="UP001361239">
    <property type="component" value="Unassembled WGS sequence"/>
</dbReference>
<evidence type="ECO:0000256" key="7">
    <source>
        <dbReference type="ARBA" id="ARBA00023237"/>
    </source>
</evidence>
<dbReference type="InterPro" id="IPR037066">
    <property type="entry name" value="Plug_dom_sf"/>
</dbReference>
<sequence length="901" mass="96440">MVTGTLVRGIAPPGSNAVAVTREDILATGANSTAQMLQTIPQLNYFNDLLAPQAQGNRIAVNRPSLRGLDSNTAGGTTTLSLLNGHRIVGAGIVSTGVDPAIIPPGALERVEVVPDGGSAIYGSDAVAGVINYITRRKVEGIQVEGRYGIGDDYNQWDVNAALGHSWSTGSAFIAYNYAQHDSIRGRDRDYIRHFPSAQAFATIPGFPAAPTSARGLECSPGNRVELAAAGNYPFSQGQPGRVTDCDYSDDLAFYPSEKRHSVFAGLSQEFGEGIKLDVQGFYSNNKVRFPAGGQLRANRFLWPSLLGPAPAPNFISSPYIFSNFTLSPAQQVYFAWGENQGQQIDVESYGILPTLTADLGSGWQLRVLGSQSWSTTLSRQNTVNAIAGALDNAIVAGLFNPYNPASSDPATLAVLGSGESYGRASQRLSDVRMTIDGDLMKLPGGSVKLAVGAEWYREALNVRKGDTLRGQDTGNADAFVPNTLTADPNDRVLLQPARNLPLARLSRSVKALFGELVIPVFGEQNAAPGFTELTLSAAGRYDHYDDVGGTFNPKFGITYRPVDWLRLRGTWGTSFNAPSLADDPRAEPQSFASISDRFTINFLTPADRQASVGNRAIAVVQGNAPDIKPQEATTFTIGADIEPMQGLKLSATYYNVKFKGQIGFPPLTVPALMWGPLGNLVYVADQGEVSQSLIDQFVAGSQTVAGNCLQVSCTFAILDIRKRNLGRIDLDGLDFNASLAHETSFGSINLGANATYELNRKLVLAPGQPAADLQLENGSASVFRLRTTVGATVGNLSGQFIWSHRSGFDLAAPVSVGLPTEQSKIDAYDLFDLYLRYNLKTRGEGSNFMKSLAFTLSVNNIFDTDPPEYRTFDAFDAAKAGFVNGSTVGRLVQLGVSIGF</sequence>
<comment type="similarity">
    <text evidence="8 9">Belongs to the TonB-dependent receptor family.</text>
</comment>
<evidence type="ECO:0000259" key="10">
    <source>
        <dbReference type="Pfam" id="PF00593"/>
    </source>
</evidence>
<dbReference type="PANTHER" id="PTHR47234">
    <property type="match status" value="1"/>
</dbReference>
<keyword evidence="12" id="KW-0675">Receptor</keyword>
<evidence type="ECO:0000256" key="6">
    <source>
        <dbReference type="ARBA" id="ARBA00023136"/>
    </source>
</evidence>
<dbReference type="SUPFAM" id="SSF56935">
    <property type="entry name" value="Porins"/>
    <property type="match status" value="1"/>
</dbReference>
<keyword evidence="13" id="KW-1185">Reference proteome</keyword>